<evidence type="ECO:0000256" key="3">
    <source>
        <dbReference type="ARBA" id="ARBA00022705"/>
    </source>
</evidence>
<dbReference type="InterPro" id="IPR019038">
    <property type="entry name" value="POLD3"/>
</dbReference>
<keyword evidence="3" id="KW-0235">DNA replication</keyword>
<evidence type="ECO:0000256" key="1">
    <source>
        <dbReference type="ARBA" id="ARBA00004123"/>
    </source>
</evidence>
<evidence type="ECO:0000256" key="2">
    <source>
        <dbReference type="ARBA" id="ARBA00017589"/>
    </source>
</evidence>
<dbReference type="GO" id="GO:0043625">
    <property type="term" value="C:delta DNA polymerase complex"/>
    <property type="evidence" value="ECO:0007669"/>
    <property type="project" value="InterPro"/>
</dbReference>
<feature type="compositionally biased region" description="Polar residues" evidence="5">
    <location>
        <begin position="400"/>
        <end position="414"/>
    </location>
</feature>
<dbReference type="InterPro" id="IPR041913">
    <property type="entry name" value="POLD3_sf"/>
</dbReference>
<dbReference type="Pfam" id="PF09507">
    <property type="entry name" value="CDC27"/>
    <property type="match status" value="1"/>
</dbReference>
<feature type="compositionally biased region" description="Polar residues" evidence="5">
    <location>
        <begin position="327"/>
        <end position="344"/>
    </location>
</feature>
<keyword evidence="4" id="KW-0539">Nucleus</keyword>
<keyword evidence="7" id="KW-1185">Reference proteome</keyword>
<dbReference type="GO" id="GO:0006297">
    <property type="term" value="P:nucleotide-excision repair, DNA gap filling"/>
    <property type="evidence" value="ECO:0007669"/>
    <property type="project" value="TreeGrafter"/>
</dbReference>
<evidence type="ECO:0000313" key="6">
    <source>
        <dbReference type="EMBL" id="KAJ1922448.1"/>
    </source>
</evidence>
<dbReference type="PANTHER" id="PTHR17598:SF13">
    <property type="entry name" value="DNA POLYMERASE DELTA SUBUNIT 3"/>
    <property type="match status" value="1"/>
</dbReference>
<organism evidence="6 7">
    <name type="scientific">Tieghemiomyces parasiticus</name>
    <dbReference type="NCBI Taxonomy" id="78921"/>
    <lineage>
        <taxon>Eukaryota</taxon>
        <taxon>Fungi</taxon>
        <taxon>Fungi incertae sedis</taxon>
        <taxon>Zoopagomycota</taxon>
        <taxon>Kickxellomycotina</taxon>
        <taxon>Dimargaritomycetes</taxon>
        <taxon>Dimargaritales</taxon>
        <taxon>Dimargaritaceae</taxon>
        <taxon>Tieghemiomyces</taxon>
    </lineage>
</organism>
<dbReference type="EMBL" id="JANBPT010000394">
    <property type="protein sequence ID" value="KAJ1922448.1"/>
    <property type="molecule type" value="Genomic_DNA"/>
</dbReference>
<dbReference type="GO" id="GO:1904161">
    <property type="term" value="P:DNA synthesis involved in UV-damage excision repair"/>
    <property type="evidence" value="ECO:0007669"/>
    <property type="project" value="TreeGrafter"/>
</dbReference>
<feature type="compositionally biased region" description="Pro residues" evidence="5">
    <location>
        <begin position="315"/>
        <end position="325"/>
    </location>
</feature>
<comment type="subcellular location">
    <subcellularLocation>
        <location evidence="1">Nucleus</location>
    </subcellularLocation>
</comment>
<evidence type="ECO:0000313" key="7">
    <source>
        <dbReference type="Proteomes" id="UP001150569"/>
    </source>
</evidence>
<evidence type="ECO:0000256" key="4">
    <source>
        <dbReference type="ARBA" id="ARBA00023242"/>
    </source>
</evidence>
<dbReference type="AlphaFoldDB" id="A0A9W8DXW7"/>
<feature type="compositionally biased region" description="Acidic residues" evidence="5">
    <location>
        <begin position="378"/>
        <end position="392"/>
    </location>
</feature>
<proteinExistence type="predicted"/>
<name>A0A9W8DXW7_9FUNG</name>
<dbReference type="PANTHER" id="PTHR17598">
    <property type="entry name" value="DNA POLYMERASE DELTA SUBUNIT 3"/>
    <property type="match status" value="1"/>
</dbReference>
<sequence length="435" mass="47015">MITDYHELLTTRIFHEQRPATYSWLGRTLDVQINEAKCMLYEFHQSRLNNTDGKPSCEAVYCVAGRPRKLEASTPTPSNSQGADTVPARIAYSYVLTPEADLEATKERFRTVISVHIWSLQAKIPLASDLLVGVRVEERSEYARSDLAEEVQAGQAVSGIAVRADGDDAGPNPVGVRGAGVKPHDKLLVVQLNDGNQTKPVPFQAAAKAEPKQVITSKPAPKMSPTKTAKCNGPDTSEAATGKAKLPGGFFKAQGKKKAAAKTEPTPGPPPEEVINSDEEPKHATPVRASRRRLAMESEESDGSEDDSQNLMTVDPPPATEPKPAPQTDSASRSETAGQATLSAKPTAPPVGGNGHRRRKVTKTKTYTDAKGYLVTEDVAEWESYSEDEEQPEPSKKSKANTPPKRSTATTSSKKGAKDSGPAEQRNLFSFFKKK</sequence>
<protein>
    <recommendedName>
        <fullName evidence="2">DNA polymerase delta subunit 3</fullName>
    </recommendedName>
</protein>
<dbReference type="OrthoDB" id="514823at2759"/>
<dbReference type="Proteomes" id="UP001150569">
    <property type="component" value="Unassembled WGS sequence"/>
</dbReference>
<feature type="compositionally biased region" description="Acidic residues" evidence="5">
    <location>
        <begin position="297"/>
        <end position="308"/>
    </location>
</feature>
<evidence type="ECO:0000256" key="5">
    <source>
        <dbReference type="SAM" id="MobiDB-lite"/>
    </source>
</evidence>
<feature type="compositionally biased region" description="Polar residues" evidence="5">
    <location>
        <begin position="225"/>
        <end position="239"/>
    </location>
</feature>
<gene>
    <name evidence="6" type="ORF">IWQ60_006525</name>
</gene>
<accession>A0A9W8DXW7</accession>
<feature type="region of interest" description="Disordered" evidence="5">
    <location>
        <begin position="202"/>
        <end position="435"/>
    </location>
</feature>
<dbReference type="GO" id="GO:0003887">
    <property type="term" value="F:DNA-directed DNA polymerase activity"/>
    <property type="evidence" value="ECO:0007669"/>
    <property type="project" value="TreeGrafter"/>
</dbReference>
<comment type="caution">
    <text evidence="6">The sequence shown here is derived from an EMBL/GenBank/DDBJ whole genome shotgun (WGS) entry which is preliminary data.</text>
</comment>
<dbReference type="Gene3D" id="3.90.1030.20">
    <property type="entry name" value="DNA polymerase delta, p66 (Cdc27) subunit, wHTH domain"/>
    <property type="match status" value="1"/>
</dbReference>
<dbReference type="GO" id="GO:0006271">
    <property type="term" value="P:DNA strand elongation involved in DNA replication"/>
    <property type="evidence" value="ECO:0007669"/>
    <property type="project" value="TreeGrafter"/>
</dbReference>
<reference evidence="6" key="1">
    <citation type="submission" date="2022-07" db="EMBL/GenBank/DDBJ databases">
        <title>Phylogenomic reconstructions and comparative analyses of Kickxellomycotina fungi.</title>
        <authorList>
            <person name="Reynolds N.K."/>
            <person name="Stajich J.E."/>
            <person name="Barry K."/>
            <person name="Grigoriev I.V."/>
            <person name="Crous P."/>
            <person name="Smith M.E."/>
        </authorList>
    </citation>
    <scope>NUCLEOTIDE SEQUENCE</scope>
    <source>
        <strain evidence="6">RSA 861</strain>
    </source>
</reference>